<evidence type="ECO:0000313" key="1">
    <source>
        <dbReference type="EMBL" id="NYY96663.1"/>
    </source>
</evidence>
<name>A0A7Z0TSI9_9BRAD</name>
<protein>
    <submittedName>
        <fullName evidence="1">Uncharacterized protein</fullName>
    </submittedName>
</protein>
<proteinExistence type="predicted"/>
<reference evidence="1" key="1">
    <citation type="submission" date="2020-06" db="EMBL/GenBank/DDBJ databases">
        <title>Whole Genome Sequence of Bradyrhizobium sp. Strain 323S2.</title>
        <authorList>
            <person name="Bromfield E.S.P."/>
        </authorList>
    </citation>
    <scope>NUCLEOTIDE SEQUENCE [LARGE SCALE GENOMIC DNA]</scope>
    <source>
        <strain evidence="1">323S2</strain>
    </source>
</reference>
<dbReference type="AlphaFoldDB" id="A0A7Z0TSI9"/>
<dbReference type="RefSeq" id="WP_174771048.1">
    <property type="nucleotide sequence ID" value="NZ_CP049700.1"/>
</dbReference>
<organism evidence="1">
    <name type="scientific">Bradyrhizobium barranii subsp. barranii</name>
    <dbReference type="NCBI Taxonomy" id="2823807"/>
    <lineage>
        <taxon>Bacteria</taxon>
        <taxon>Pseudomonadati</taxon>
        <taxon>Pseudomonadota</taxon>
        <taxon>Alphaproteobacteria</taxon>
        <taxon>Hyphomicrobiales</taxon>
        <taxon>Nitrobacteraceae</taxon>
        <taxon>Bradyrhizobium</taxon>
        <taxon>Bradyrhizobium barranii</taxon>
    </lineage>
</organism>
<gene>
    <name evidence="1" type="ORF">G6321_52955</name>
</gene>
<accession>A0A7Z0TSI9</accession>
<dbReference type="EMBL" id="JACBFH010000004">
    <property type="protein sequence ID" value="NYY96663.1"/>
    <property type="molecule type" value="Genomic_DNA"/>
</dbReference>
<sequence length="49" mass="5765">MRDLVRARAAAVEALRVPSATGERVHAQHGRTYPRKKGWSYLRWFQKQK</sequence>
<comment type="caution">
    <text evidence="1">The sequence shown here is derived from an EMBL/GenBank/DDBJ whole genome shotgun (WGS) entry which is preliminary data.</text>
</comment>